<reference evidence="19" key="1">
    <citation type="submission" date="2024-04" db="EMBL/GenBank/DDBJ databases">
        <authorList>
            <person name="Shaw F."/>
            <person name="Minotto A."/>
        </authorList>
    </citation>
    <scope>NUCLEOTIDE SEQUENCE [LARGE SCALE GENOMIC DNA]</scope>
</reference>
<keyword evidence="6" id="KW-0136">Cellulose degradation</keyword>
<organism evidence="18 19">
    <name type="scientific">Somion occarium</name>
    <dbReference type="NCBI Taxonomy" id="3059160"/>
    <lineage>
        <taxon>Eukaryota</taxon>
        <taxon>Fungi</taxon>
        <taxon>Dikarya</taxon>
        <taxon>Basidiomycota</taxon>
        <taxon>Agaricomycotina</taxon>
        <taxon>Agaricomycetes</taxon>
        <taxon>Polyporales</taxon>
        <taxon>Cerrenaceae</taxon>
        <taxon>Somion</taxon>
    </lineage>
</organism>
<comment type="catalytic activity">
    <reaction evidence="14">
        <text>[(1-&gt;4)-beta-D-glucosyl]n+m + reduced acceptor + O2 = 4-dehydro-beta-D-glucosyl-[(1-&gt;4)-beta-D-glucosyl]n-1 + [(1-&gt;4)-beta-D-glucosyl]m + acceptor + H2O.</text>
        <dbReference type="EC" id="1.14.99.56"/>
    </reaction>
</comment>
<keyword evidence="10" id="KW-1015">Disulfide bond</keyword>
<gene>
    <name evidence="18" type="ORF">GFSPODELE1_LOCUS4356</name>
</gene>
<dbReference type="Proteomes" id="UP001497453">
    <property type="component" value="Chromosome 2"/>
</dbReference>
<evidence type="ECO:0000256" key="1">
    <source>
        <dbReference type="ARBA" id="ARBA00001973"/>
    </source>
</evidence>
<feature type="domain" description="Auxiliary Activity family 9 catalytic" evidence="17">
    <location>
        <begin position="24"/>
        <end position="224"/>
    </location>
</feature>
<dbReference type="PANTHER" id="PTHR33353">
    <property type="entry name" value="PUTATIVE (AFU_ORTHOLOGUE AFUA_1G12560)-RELATED"/>
    <property type="match status" value="1"/>
</dbReference>
<dbReference type="Gene3D" id="2.70.50.70">
    <property type="match status" value="1"/>
</dbReference>
<comment type="similarity">
    <text evidence="13">Belongs to the polysaccharide monooxygenase AA9 family.</text>
</comment>
<accession>A0ABP1D565</accession>
<evidence type="ECO:0000256" key="6">
    <source>
        <dbReference type="ARBA" id="ARBA00023001"/>
    </source>
</evidence>
<evidence type="ECO:0000256" key="7">
    <source>
        <dbReference type="ARBA" id="ARBA00023002"/>
    </source>
</evidence>
<name>A0ABP1D565_9APHY</name>
<evidence type="ECO:0000256" key="16">
    <source>
        <dbReference type="SAM" id="SignalP"/>
    </source>
</evidence>
<evidence type="ECO:0000256" key="8">
    <source>
        <dbReference type="ARBA" id="ARBA00023008"/>
    </source>
</evidence>
<keyword evidence="3" id="KW-0964">Secreted</keyword>
<evidence type="ECO:0000256" key="2">
    <source>
        <dbReference type="ARBA" id="ARBA00004613"/>
    </source>
</evidence>
<comment type="cofactor">
    <cofactor evidence="1">
        <name>Cu(2+)</name>
        <dbReference type="ChEBI" id="CHEBI:29036"/>
    </cofactor>
</comment>
<evidence type="ECO:0000256" key="9">
    <source>
        <dbReference type="ARBA" id="ARBA00023033"/>
    </source>
</evidence>
<evidence type="ECO:0000256" key="12">
    <source>
        <dbReference type="ARBA" id="ARBA00023326"/>
    </source>
</evidence>
<evidence type="ECO:0000256" key="14">
    <source>
        <dbReference type="ARBA" id="ARBA00045077"/>
    </source>
</evidence>
<evidence type="ECO:0000256" key="15">
    <source>
        <dbReference type="ARBA" id="ARBA00047174"/>
    </source>
</evidence>
<comment type="subcellular location">
    <subcellularLocation>
        <location evidence="2">Secreted</location>
    </subcellularLocation>
</comment>
<evidence type="ECO:0000256" key="10">
    <source>
        <dbReference type="ARBA" id="ARBA00023157"/>
    </source>
</evidence>
<dbReference type="InterPro" id="IPR005103">
    <property type="entry name" value="AA9_LPMO"/>
</dbReference>
<dbReference type="PANTHER" id="PTHR33353:SF10">
    <property type="entry name" value="ENDO-BETA-1,4-GLUCANASE D"/>
    <property type="match status" value="1"/>
</dbReference>
<protein>
    <recommendedName>
        <fullName evidence="15">lytic cellulose monooxygenase (C4-dehydrogenating)</fullName>
        <ecNumber evidence="15">1.14.99.56</ecNumber>
    </recommendedName>
</protein>
<feature type="signal peptide" evidence="16">
    <location>
        <begin position="1"/>
        <end position="23"/>
    </location>
</feature>
<evidence type="ECO:0000256" key="11">
    <source>
        <dbReference type="ARBA" id="ARBA00023277"/>
    </source>
</evidence>
<proteinExistence type="inferred from homology"/>
<dbReference type="EMBL" id="OZ037945">
    <property type="protein sequence ID" value="CAL1703015.1"/>
    <property type="molecule type" value="Genomic_DNA"/>
</dbReference>
<keyword evidence="9" id="KW-0503">Monooxygenase</keyword>
<dbReference type="InterPro" id="IPR049892">
    <property type="entry name" value="AA9"/>
</dbReference>
<evidence type="ECO:0000256" key="13">
    <source>
        <dbReference type="ARBA" id="ARBA00044502"/>
    </source>
</evidence>
<evidence type="ECO:0000256" key="3">
    <source>
        <dbReference type="ARBA" id="ARBA00022525"/>
    </source>
</evidence>
<evidence type="ECO:0000313" key="19">
    <source>
        <dbReference type="Proteomes" id="UP001497453"/>
    </source>
</evidence>
<keyword evidence="7" id="KW-0560">Oxidoreductase</keyword>
<evidence type="ECO:0000313" key="18">
    <source>
        <dbReference type="EMBL" id="CAL1703015.1"/>
    </source>
</evidence>
<feature type="chain" id="PRO_5046688056" description="lytic cellulose monooxygenase (C4-dehydrogenating)" evidence="16">
    <location>
        <begin position="24"/>
        <end position="240"/>
    </location>
</feature>
<sequence length="240" mass="25817">MQYAALNMKAFAVLLAVVSLVSGHYTFPGFVHNGAVSADWQYNRMTENHYSNGPVTNVNDPEFRCYELDMQNTAASTSTATVSAGDTVGFQGRSSIYHPGYYSVYMSRADPAANSAQAATGKTWFKVWELGPTYANRQLTFPSASMQQFTFTIPKSLPSGQYLIRGEHIALHSATNYGGAQFYIACAQVNVANGGSGSPAPLVSIPGVYTGYEPGIMINIYSLPANFTGYQAPGPAAWRG</sequence>
<keyword evidence="8" id="KW-0186">Copper</keyword>
<keyword evidence="11" id="KW-0119">Carbohydrate metabolism</keyword>
<dbReference type="EC" id="1.14.99.56" evidence="15"/>
<keyword evidence="19" id="KW-1185">Reference proteome</keyword>
<evidence type="ECO:0000256" key="4">
    <source>
        <dbReference type="ARBA" id="ARBA00022723"/>
    </source>
</evidence>
<keyword evidence="4" id="KW-0479">Metal-binding</keyword>
<keyword evidence="12" id="KW-0624">Polysaccharide degradation</keyword>
<dbReference type="CDD" id="cd21175">
    <property type="entry name" value="LPMO_AA9"/>
    <property type="match status" value="1"/>
</dbReference>
<evidence type="ECO:0000259" key="17">
    <source>
        <dbReference type="Pfam" id="PF03443"/>
    </source>
</evidence>
<keyword evidence="5 16" id="KW-0732">Signal</keyword>
<evidence type="ECO:0000256" key="5">
    <source>
        <dbReference type="ARBA" id="ARBA00022729"/>
    </source>
</evidence>
<dbReference type="Pfam" id="PF03443">
    <property type="entry name" value="AA9"/>
    <property type="match status" value="1"/>
</dbReference>